<keyword evidence="2" id="KW-0121">Carboxypeptidase</keyword>
<dbReference type="Proteomes" id="UP001519887">
    <property type="component" value="Unassembled WGS sequence"/>
</dbReference>
<evidence type="ECO:0000259" key="1">
    <source>
        <dbReference type="Pfam" id="PF00768"/>
    </source>
</evidence>
<comment type="caution">
    <text evidence="2">The sequence shown here is derived from an EMBL/GenBank/DDBJ whole genome shotgun (WGS) entry which is preliminary data.</text>
</comment>
<gene>
    <name evidence="2" type="ORF">K0U00_33010</name>
</gene>
<dbReference type="InterPro" id="IPR012338">
    <property type="entry name" value="Beta-lactam/transpept-like"/>
</dbReference>
<dbReference type="Gene3D" id="3.40.710.10">
    <property type="entry name" value="DD-peptidase/beta-lactamase superfamily"/>
    <property type="match status" value="1"/>
</dbReference>
<keyword evidence="3" id="KW-1185">Reference proteome</keyword>
<organism evidence="2 3">
    <name type="scientific">Paenibacillus sepulcri</name>
    <dbReference type="NCBI Taxonomy" id="359917"/>
    <lineage>
        <taxon>Bacteria</taxon>
        <taxon>Bacillati</taxon>
        <taxon>Bacillota</taxon>
        <taxon>Bacilli</taxon>
        <taxon>Bacillales</taxon>
        <taxon>Paenibacillaceae</taxon>
        <taxon>Paenibacillus</taxon>
    </lineage>
</organism>
<feature type="domain" description="Peptidase S11 D-alanyl-D-alanine carboxypeptidase A N-terminal" evidence="1">
    <location>
        <begin position="19"/>
        <end position="140"/>
    </location>
</feature>
<reference evidence="2 3" key="1">
    <citation type="submission" date="2021-07" db="EMBL/GenBank/DDBJ databases">
        <title>Paenibacillus radiodurans sp. nov., isolated from the southeastern edge of Tengger Desert.</title>
        <authorList>
            <person name="Zhang G."/>
        </authorList>
    </citation>
    <scope>NUCLEOTIDE SEQUENCE [LARGE SCALE GENOMIC DNA]</scope>
    <source>
        <strain evidence="2 3">CCM 7311</strain>
    </source>
</reference>
<feature type="non-terminal residue" evidence="2">
    <location>
        <position position="1"/>
    </location>
</feature>
<dbReference type="GO" id="GO:0004180">
    <property type="term" value="F:carboxypeptidase activity"/>
    <property type="evidence" value="ECO:0007669"/>
    <property type="project" value="UniProtKB-KW"/>
</dbReference>
<dbReference type="EMBL" id="JAHZIK010001385">
    <property type="protein sequence ID" value="MBW7458878.1"/>
    <property type="molecule type" value="Genomic_DNA"/>
</dbReference>
<dbReference type="SUPFAM" id="SSF56601">
    <property type="entry name" value="beta-lactamase/transpeptidase-like"/>
    <property type="match status" value="1"/>
</dbReference>
<protein>
    <submittedName>
        <fullName evidence="2">D-alanyl-D-alanine carboxypeptidase</fullName>
    </submittedName>
</protein>
<keyword evidence="2" id="KW-0645">Protease</keyword>
<proteinExistence type="predicted"/>
<accession>A0ABS7CD93</accession>
<evidence type="ECO:0000313" key="2">
    <source>
        <dbReference type="EMBL" id="MBW7458878.1"/>
    </source>
</evidence>
<dbReference type="PANTHER" id="PTHR21581:SF6">
    <property type="entry name" value="TRAFFICKING PROTEIN PARTICLE COMPLEX SUBUNIT 12"/>
    <property type="match status" value="1"/>
</dbReference>
<evidence type="ECO:0000313" key="3">
    <source>
        <dbReference type="Proteomes" id="UP001519887"/>
    </source>
</evidence>
<dbReference type="InterPro" id="IPR001967">
    <property type="entry name" value="Peptidase_S11_N"/>
</dbReference>
<sequence>YVSSQELGRAVSAEEGISCFADLMNEKAKELGARESHFVNPHGLHDPDHYTTAYDLAIIAKEARKNKLFKQIVSETERSVTAGQETQTFVNRNKLLQNTDENYYDGANGIKTGYTEMAGYCLVASASRQSANLIAVVLHSTSTGVWYDARTLLNYGFAMDKAIPGSPAEKNIASIR</sequence>
<name>A0ABS7CD93_9BACL</name>
<dbReference type="PANTHER" id="PTHR21581">
    <property type="entry name" value="D-ALANYL-D-ALANINE CARBOXYPEPTIDASE"/>
    <property type="match status" value="1"/>
</dbReference>
<keyword evidence="2" id="KW-0378">Hydrolase</keyword>
<dbReference type="Pfam" id="PF00768">
    <property type="entry name" value="Peptidase_S11"/>
    <property type="match status" value="1"/>
</dbReference>